<gene>
    <name evidence="2" type="ORF">SLEP1_g36380</name>
</gene>
<sequence length="241" mass="27297">MKKTSEGCRHTLHHLELHVTLNRHEIIKNYSFPFHNFTCRPLLASLPLLHLFLLLSHHLFSTPHTLSFILPTPNTRLNSGRKMYPKVKVRLEQDKDDSGSVLSFALVESFSSQEKENQWDSDSPPIVARVTKANSISASKVVNNQRNNGEERKLSGRAASVPRPRAVLSSPDNDGMIGNRNRLNDGGSVLAPKRLQFHDVQKMPVCIKTNNCSFKKRNSSEFEIRKHKSSLVVKVNKEKNS</sequence>
<keyword evidence="3" id="KW-1185">Reference proteome</keyword>
<dbReference type="Proteomes" id="UP001054252">
    <property type="component" value="Unassembled WGS sequence"/>
</dbReference>
<comment type="caution">
    <text evidence="2">The sequence shown here is derived from an EMBL/GenBank/DDBJ whole genome shotgun (WGS) entry which is preliminary data.</text>
</comment>
<evidence type="ECO:0000313" key="3">
    <source>
        <dbReference type="Proteomes" id="UP001054252"/>
    </source>
</evidence>
<dbReference type="PANTHER" id="PTHR38932">
    <property type="entry name" value="BNAC03G64660D PROTEIN"/>
    <property type="match status" value="1"/>
</dbReference>
<evidence type="ECO:0000313" key="2">
    <source>
        <dbReference type="EMBL" id="GKV27179.1"/>
    </source>
</evidence>
<name>A0AAV5KRI7_9ROSI</name>
<dbReference type="PANTHER" id="PTHR38932:SF2">
    <property type="entry name" value="DUF3741 DOMAIN-CONTAINING PROTEIN"/>
    <property type="match status" value="1"/>
</dbReference>
<organism evidence="2 3">
    <name type="scientific">Rubroshorea leprosula</name>
    <dbReference type="NCBI Taxonomy" id="152421"/>
    <lineage>
        <taxon>Eukaryota</taxon>
        <taxon>Viridiplantae</taxon>
        <taxon>Streptophyta</taxon>
        <taxon>Embryophyta</taxon>
        <taxon>Tracheophyta</taxon>
        <taxon>Spermatophyta</taxon>
        <taxon>Magnoliopsida</taxon>
        <taxon>eudicotyledons</taxon>
        <taxon>Gunneridae</taxon>
        <taxon>Pentapetalae</taxon>
        <taxon>rosids</taxon>
        <taxon>malvids</taxon>
        <taxon>Malvales</taxon>
        <taxon>Dipterocarpaceae</taxon>
        <taxon>Rubroshorea</taxon>
    </lineage>
</organism>
<protein>
    <submittedName>
        <fullName evidence="2">Uncharacterized protein</fullName>
    </submittedName>
</protein>
<proteinExistence type="predicted"/>
<reference evidence="2 3" key="1">
    <citation type="journal article" date="2021" name="Commun. Biol.">
        <title>The genome of Shorea leprosula (Dipterocarpaceae) highlights the ecological relevance of drought in aseasonal tropical rainforests.</title>
        <authorList>
            <person name="Ng K.K.S."/>
            <person name="Kobayashi M.J."/>
            <person name="Fawcett J.A."/>
            <person name="Hatakeyama M."/>
            <person name="Paape T."/>
            <person name="Ng C.H."/>
            <person name="Ang C.C."/>
            <person name="Tnah L.H."/>
            <person name="Lee C.T."/>
            <person name="Nishiyama T."/>
            <person name="Sese J."/>
            <person name="O'Brien M.J."/>
            <person name="Copetti D."/>
            <person name="Mohd Noor M.I."/>
            <person name="Ong R.C."/>
            <person name="Putra M."/>
            <person name="Sireger I.Z."/>
            <person name="Indrioko S."/>
            <person name="Kosugi Y."/>
            <person name="Izuno A."/>
            <person name="Isagi Y."/>
            <person name="Lee S.L."/>
            <person name="Shimizu K.K."/>
        </authorList>
    </citation>
    <scope>NUCLEOTIDE SEQUENCE [LARGE SCALE GENOMIC DNA]</scope>
    <source>
        <strain evidence="2">214</strain>
    </source>
</reference>
<feature type="region of interest" description="Disordered" evidence="1">
    <location>
        <begin position="138"/>
        <end position="179"/>
    </location>
</feature>
<dbReference type="EMBL" id="BPVZ01000074">
    <property type="protein sequence ID" value="GKV27179.1"/>
    <property type="molecule type" value="Genomic_DNA"/>
</dbReference>
<dbReference type="AlphaFoldDB" id="A0AAV5KRI7"/>
<evidence type="ECO:0000256" key="1">
    <source>
        <dbReference type="SAM" id="MobiDB-lite"/>
    </source>
</evidence>
<accession>A0AAV5KRI7</accession>
<feature type="compositionally biased region" description="Polar residues" evidence="1">
    <location>
        <begin position="138"/>
        <end position="147"/>
    </location>
</feature>